<dbReference type="RefSeq" id="WP_225275311.1">
    <property type="nucleotide sequence ID" value="NZ_CP084058.1"/>
</dbReference>
<accession>A0A1M4EB64</accession>
<dbReference type="SUPFAM" id="SSF54909">
    <property type="entry name" value="Dimeric alpha+beta barrel"/>
    <property type="match status" value="1"/>
</dbReference>
<reference evidence="1" key="1">
    <citation type="submission" date="2016-04" db="EMBL/GenBank/DDBJ databases">
        <authorList>
            <person name="Evans L.H."/>
            <person name="Alamgir A."/>
            <person name="Owens N."/>
            <person name="Weber N.D."/>
            <person name="Virtaneva K."/>
            <person name="Barbian K."/>
            <person name="Babar A."/>
            <person name="Rosenke K."/>
        </authorList>
    </citation>
    <scope>NUCLEOTIDE SEQUENCE</scope>
    <source>
        <strain evidence="1">Nono1</strain>
    </source>
</reference>
<sequence length="112" mass="11679">MKFLLNVYASASDGPGDALGHERILALAGRSGELIGAHALADPSISTVVRVRDGVVEVSQGPYLPAVQHVAGQYLLDCESRERAVELAAAMARGRGAGVEVRPVMDPAGLEM</sequence>
<proteinExistence type="predicted"/>
<organism evidence="1">
    <name type="scientific">Nonomuraea gerenzanensis</name>
    <dbReference type="NCBI Taxonomy" id="93944"/>
    <lineage>
        <taxon>Bacteria</taxon>
        <taxon>Bacillati</taxon>
        <taxon>Actinomycetota</taxon>
        <taxon>Actinomycetes</taxon>
        <taxon>Streptosporangiales</taxon>
        <taxon>Streptosporangiaceae</taxon>
        <taxon>Nonomuraea</taxon>
    </lineage>
</organism>
<name>A0A1M4EB64_9ACTN</name>
<dbReference type="InterPro" id="IPR011008">
    <property type="entry name" value="Dimeric_a/b-barrel"/>
</dbReference>
<gene>
    <name evidence="1" type="ORF">BN4615_P5488</name>
</gene>
<dbReference type="Gene3D" id="3.30.70.1060">
    <property type="entry name" value="Dimeric alpha+beta barrel"/>
    <property type="match status" value="1"/>
</dbReference>
<evidence type="ECO:0000313" key="1">
    <source>
        <dbReference type="EMBL" id="SBO95972.1"/>
    </source>
</evidence>
<dbReference type="EMBL" id="LT559118">
    <property type="protein sequence ID" value="SBO95972.1"/>
    <property type="molecule type" value="Genomic_DNA"/>
</dbReference>
<protein>
    <submittedName>
        <fullName evidence="1">DGPFAETKE</fullName>
    </submittedName>
</protein>
<dbReference type="AlphaFoldDB" id="A0A1M4EB64"/>